<protein>
    <submittedName>
        <fullName evidence="2">Uncharacterized protein</fullName>
    </submittedName>
</protein>
<feature type="compositionally biased region" description="Basic and acidic residues" evidence="1">
    <location>
        <begin position="18"/>
        <end position="36"/>
    </location>
</feature>
<reference evidence="2" key="1">
    <citation type="submission" date="2020-02" db="EMBL/GenBank/DDBJ databases">
        <authorList>
            <person name="Meier V. D."/>
        </authorList>
    </citation>
    <scope>NUCLEOTIDE SEQUENCE</scope>
    <source>
        <strain evidence="2">AVDCRST_MAG37</strain>
    </source>
</reference>
<feature type="compositionally biased region" description="Basic residues" evidence="1">
    <location>
        <begin position="1"/>
        <end position="15"/>
    </location>
</feature>
<feature type="region of interest" description="Disordered" evidence="1">
    <location>
        <begin position="1"/>
        <end position="36"/>
    </location>
</feature>
<feature type="non-terminal residue" evidence="2">
    <location>
        <position position="1"/>
    </location>
</feature>
<name>A0A6J4QC20_9ACTN</name>
<accession>A0A6J4QC20</accession>
<dbReference type="EMBL" id="CADCVD010000054">
    <property type="protein sequence ID" value="CAA9440432.1"/>
    <property type="molecule type" value="Genomic_DNA"/>
</dbReference>
<evidence type="ECO:0000256" key="1">
    <source>
        <dbReference type="SAM" id="MobiDB-lite"/>
    </source>
</evidence>
<gene>
    <name evidence="2" type="ORF">AVDCRST_MAG37-1252</name>
</gene>
<dbReference type="AlphaFoldDB" id="A0A6J4QC20"/>
<organism evidence="2">
    <name type="scientific">uncultured Rubrobacteraceae bacterium</name>
    <dbReference type="NCBI Taxonomy" id="349277"/>
    <lineage>
        <taxon>Bacteria</taxon>
        <taxon>Bacillati</taxon>
        <taxon>Actinomycetota</taxon>
        <taxon>Rubrobacteria</taxon>
        <taxon>Rubrobacterales</taxon>
        <taxon>Rubrobacteraceae</taxon>
        <taxon>environmental samples</taxon>
    </lineage>
</organism>
<evidence type="ECO:0000313" key="2">
    <source>
        <dbReference type="EMBL" id="CAA9440432.1"/>
    </source>
</evidence>
<sequence length="36" mass="4354">HPRLQTAHKRLRLPPRTKLQDSHTRRRRDGTDRPTV</sequence>
<feature type="non-terminal residue" evidence="2">
    <location>
        <position position="36"/>
    </location>
</feature>
<proteinExistence type="predicted"/>